<protein>
    <submittedName>
        <fullName evidence="1">AT17684p</fullName>
    </submittedName>
</protein>
<dbReference type="EMBL" id="AY089352">
    <property type="protein sequence ID" value="AAL90090.1"/>
    <property type="molecule type" value="mRNA"/>
</dbReference>
<organism evidence="1">
    <name type="scientific">Drosophila melanogaster</name>
    <name type="common">Fruit fly</name>
    <dbReference type="NCBI Taxonomy" id="7227"/>
    <lineage>
        <taxon>Eukaryota</taxon>
        <taxon>Metazoa</taxon>
        <taxon>Ecdysozoa</taxon>
        <taxon>Arthropoda</taxon>
        <taxon>Hexapoda</taxon>
        <taxon>Insecta</taxon>
        <taxon>Pterygota</taxon>
        <taxon>Neoptera</taxon>
        <taxon>Endopterygota</taxon>
        <taxon>Diptera</taxon>
        <taxon>Brachycera</taxon>
        <taxon>Muscomorpha</taxon>
        <taxon>Ephydroidea</taxon>
        <taxon>Drosophilidae</taxon>
        <taxon>Drosophila</taxon>
        <taxon>Sophophora</taxon>
    </lineage>
</organism>
<proteinExistence type="evidence at transcript level"/>
<dbReference type="InterPro" id="IPR009882">
    <property type="entry name" value="Gypsy"/>
</dbReference>
<name>Q8T449_DROME</name>
<sequence>MESSSWLTWLTLEKCDNLWTKSLKMPLPCRKGGLRSFLSTHLKGATECVNRIASAPVRKPCSINWLGSAWKWIAGNPDAADWNTILATQKVPLKNSDQQLRINSRLFDATHESITNKRGHRNSNCH</sequence>
<accession>Q8T449</accession>
<dbReference type="AlphaFoldDB" id="Q8T449"/>
<reference evidence="1" key="1">
    <citation type="submission" date="2002-03" db="EMBL/GenBank/DDBJ databases">
        <authorList>
            <person name="Stapleton M."/>
            <person name="Brokstein P."/>
            <person name="Hong L."/>
            <person name="Agbayani A."/>
            <person name="Carlson J."/>
            <person name="Champe M."/>
            <person name="Chavez C."/>
            <person name="Dorsett V."/>
            <person name="Dresnek D."/>
            <person name="Farfan D."/>
            <person name="Frise E."/>
            <person name="George R."/>
            <person name="Gonzalez M."/>
            <person name="Guarin H."/>
            <person name="Kronmiller B."/>
            <person name="Li P."/>
            <person name="Liao G."/>
            <person name="Miranda A."/>
            <person name="Mungall C.J."/>
            <person name="Nunoo J."/>
            <person name="Pacleb J."/>
            <person name="Paragas V."/>
            <person name="Park S."/>
            <person name="Patel S."/>
            <person name="Phouanenavong S."/>
            <person name="Wan K."/>
            <person name="Yu C."/>
            <person name="Lewis S.E."/>
            <person name="Rubin G.M."/>
            <person name="Celniker S."/>
        </authorList>
    </citation>
    <scope>NUCLEOTIDE SEQUENCE</scope>
</reference>
<evidence type="ECO:0000313" key="1">
    <source>
        <dbReference type="EMBL" id="AAL90090.1"/>
    </source>
</evidence>
<dbReference type="Pfam" id="PF07253">
    <property type="entry name" value="Gypsy"/>
    <property type="match status" value="1"/>
</dbReference>